<feature type="compositionally biased region" description="Basic and acidic residues" evidence="1">
    <location>
        <begin position="28"/>
        <end position="43"/>
    </location>
</feature>
<evidence type="ECO:0000313" key="2">
    <source>
        <dbReference type="EMBL" id="PLW35324.1"/>
    </source>
</evidence>
<name>A0A2N5UC62_9BASI</name>
<dbReference type="Proteomes" id="UP000235392">
    <property type="component" value="Unassembled WGS sequence"/>
</dbReference>
<comment type="caution">
    <text evidence="2">The sequence shown here is derived from an EMBL/GenBank/DDBJ whole genome shotgun (WGS) entry which is preliminary data.</text>
</comment>
<organism evidence="2 3">
    <name type="scientific">Puccinia coronata f. sp. avenae</name>
    <dbReference type="NCBI Taxonomy" id="200324"/>
    <lineage>
        <taxon>Eukaryota</taxon>
        <taxon>Fungi</taxon>
        <taxon>Dikarya</taxon>
        <taxon>Basidiomycota</taxon>
        <taxon>Pucciniomycotina</taxon>
        <taxon>Pucciniomycetes</taxon>
        <taxon>Pucciniales</taxon>
        <taxon>Pucciniaceae</taxon>
        <taxon>Puccinia</taxon>
    </lineage>
</organism>
<evidence type="ECO:0000256" key="1">
    <source>
        <dbReference type="SAM" id="MobiDB-lite"/>
    </source>
</evidence>
<sequence>MYGCGACPHAQPYTGCGRRTSQSWQKLGEPRTPKLSPKPEPRRIHPNSCGLCPHIAFGGAYKLHLRAPAPVVSLDRISALSPQAQPHRLGLRVDYPIPELDFGPVGDRFIPH</sequence>
<accession>A0A2N5UC62</accession>
<protein>
    <submittedName>
        <fullName evidence="2">Uncharacterized protein</fullName>
    </submittedName>
</protein>
<dbReference type="EMBL" id="PGCI01000180">
    <property type="protein sequence ID" value="PLW35324.1"/>
    <property type="molecule type" value="Genomic_DNA"/>
</dbReference>
<dbReference type="AlphaFoldDB" id="A0A2N5UC62"/>
<reference evidence="2 3" key="1">
    <citation type="submission" date="2017-11" db="EMBL/GenBank/DDBJ databases">
        <title>De novo assembly and phasing of dikaryotic genomes from two isolates of Puccinia coronata f. sp. avenae, the causal agent of oat crown rust.</title>
        <authorList>
            <person name="Miller M.E."/>
            <person name="Zhang Y."/>
            <person name="Omidvar V."/>
            <person name="Sperschneider J."/>
            <person name="Schwessinger B."/>
            <person name="Raley C."/>
            <person name="Palmer J.M."/>
            <person name="Garnica D."/>
            <person name="Upadhyaya N."/>
            <person name="Rathjen J."/>
            <person name="Taylor J.M."/>
            <person name="Park R.F."/>
            <person name="Dodds P.N."/>
            <person name="Hirsch C.D."/>
            <person name="Kianian S.F."/>
            <person name="Figueroa M."/>
        </authorList>
    </citation>
    <scope>NUCLEOTIDE SEQUENCE [LARGE SCALE GENOMIC DNA]</scope>
    <source>
        <strain evidence="2">12SD80</strain>
    </source>
</reference>
<feature type="region of interest" description="Disordered" evidence="1">
    <location>
        <begin position="1"/>
        <end position="43"/>
    </location>
</feature>
<proteinExistence type="predicted"/>
<gene>
    <name evidence="2" type="ORF">PCASD_18011</name>
</gene>
<evidence type="ECO:0000313" key="3">
    <source>
        <dbReference type="Proteomes" id="UP000235392"/>
    </source>
</evidence>